<proteinExistence type="predicted"/>
<dbReference type="Proteomes" id="UP001416858">
    <property type="component" value="Unassembled WGS sequence"/>
</dbReference>
<keyword evidence="1" id="KW-0472">Membrane</keyword>
<dbReference type="RefSeq" id="WP_345682051.1">
    <property type="nucleotide sequence ID" value="NZ_BAABRO010000001.1"/>
</dbReference>
<name>A0ABP9VIA6_9BACT</name>
<keyword evidence="3" id="KW-1185">Reference proteome</keyword>
<evidence type="ECO:0000313" key="2">
    <source>
        <dbReference type="EMBL" id="GAA5504945.1"/>
    </source>
</evidence>
<evidence type="ECO:0000313" key="3">
    <source>
        <dbReference type="Proteomes" id="UP001416858"/>
    </source>
</evidence>
<organism evidence="2 3">
    <name type="scientific">Novipirellula caenicola</name>
    <dbReference type="NCBI Taxonomy" id="1536901"/>
    <lineage>
        <taxon>Bacteria</taxon>
        <taxon>Pseudomonadati</taxon>
        <taxon>Planctomycetota</taxon>
        <taxon>Planctomycetia</taxon>
        <taxon>Pirellulales</taxon>
        <taxon>Pirellulaceae</taxon>
        <taxon>Novipirellula</taxon>
    </lineage>
</organism>
<keyword evidence="1" id="KW-1133">Transmembrane helix</keyword>
<accession>A0ABP9VIA6</accession>
<dbReference type="EMBL" id="BAABRO010000001">
    <property type="protein sequence ID" value="GAA5504945.1"/>
    <property type="molecule type" value="Genomic_DNA"/>
</dbReference>
<protein>
    <submittedName>
        <fullName evidence="2">Uncharacterized protein</fullName>
    </submittedName>
</protein>
<feature type="transmembrane region" description="Helical" evidence="1">
    <location>
        <begin position="81"/>
        <end position="102"/>
    </location>
</feature>
<evidence type="ECO:0000256" key="1">
    <source>
        <dbReference type="SAM" id="Phobius"/>
    </source>
</evidence>
<gene>
    <name evidence="2" type="ORF">Rcae01_00384</name>
</gene>
<reference evidence="2 3" key="1">
    <citation type="submission" date="2024-02" db="EMBL/GenBank/DDBJ databases">
        <title>Rhodopirellula caenicola NBRC 110016.</title>
        <authorList>
            <person name="Ichikawa N."/>
            <person name="Katano-Makiyama Y."/>
            <person name="Hidaka K."/>
        </authorList>
    </citation>
    <scope>NUCLEOTIDE SEQUENCE [LARGE SCALE GENOMIC DNA]</scope>
    <source>
        <strain evidence="2 3">NBRC 110016</strain>
    </source>
</reference>
<comment type="caution">
    <text evidence="2">The sequence shown here is derived from an EMBL/GenBank/DDBJ whole genome shotgun (WGS) entry which is preliminary data.</text>
</comment>
<keyword evidence="1" id="KW-0812">Transmembrane</keyword>
<sequence>MLMRNPNYPLEESKVQCELDVDLSRHAAAIRMLSAEPVFAKPSLGESGPEALGSNEYGVGKLGADESGAGESGAGESKLSLLYGQVLLMVLFAAAIALRWWFTW</sequence>